<dbReference type="OrthoDB" id="1597724at2759"/>
<keyword evidence="4" id="KW-1185">Reference proteome</keyword>
<dbReference type="Proteomes" id="UP000076532">
    <property type="component" value="Unassembled WGS sequence"/>
</dbReference>
<dbReference type="GO" id="GO:0003924">
    <property type="term" value="F:GTPase activity"/>
    <property type="evidence" value="ECO:0007669"/>
    <property type="project" value="TreeGrafter"/>
</dbReference>
<protein>
    <submittedName>
        <fullName evidence="3">RHD3-domain-containing protein</fullName>
    </submittedName>
</protein>
<dbReference type="EMBL" id="KV417662">
    <property type="protein sequence ID" value="KZP11513.1"/>
    <property type="molecule type" value="Genomic_DNA"/>
</dbReference>
<name>A0A166AE38_9AGAM</name>
<keyword evidence="1" id="KW-1133">Transmembrane helix</keyword>
<feature type="transmembrane region" description="Helical" evidence="1">
    <location>
        <begin position="626"/>
        <end position="646"/>
    </location>
</feature>
<sequence>MRTARDDWMEFQAGEQHRYIPDATSSSSNAPDAIDRHARFFLPAGNIYFSIENTLYSVPRAPFERHSSAAFTGKGLAEDDPLVLEDVKAAHFDHLLSILYPSEYGSGAYTAVTVDDWTVVLHLAVRWGFQSIRTLAITRLTPIATDIDKIILGRQYDINPWLHEAFIALCMREQNVTKEEGSRMRVDDITKINAMRQLFRQGAQPMPASALSIGETRAGFDVSLPEPAMPPVSEEVGSAEKSREGPALFLEQLKHLRQSCLAEFKKEMLDGLRGDICSFASVVAKARERCETRFKTSAQVAIVEGTDWTWDDEMNLLSNEIVSEIVSAGYQCRKCRRDETKNMLDLIERTFKQQISEPVDSALNKANPRMWDQVLASFKKTLEKAESTYFANAKSCNCTAEENIAALAILRKRAWLALRAKIDEQTADAVMLSKMRGHFEKRFCYGEHGALRVWKPQDDMDSAFKGARDQTLELLQLYSKISPVDGSRVSILLPDAVVLSLPDEELDFNATLIILTEKKKLHLTAQFRRDAHVYYFDAKHSAVASIVTILVCVYGGLVVLSFRAARRCLGSSLALTAKLRHDASAYCVEVKRSTLASITTNRLRMELTAKLRRDADACYIVVKRGIVAIPVWLYVVLLLLLLLWWGQWSDKAVAVLSNRPSWLSFQTIWPE</sequence>
<dbReference type="InterPro" id="IPR046758">
    <property type="entry name" value="Sey1/RHD3-like_3HB"/>
</dbReference>
<dbReference type="AlphaFoldDB" id="A0A166AE38"/>
<proteinExistence type="predicted"/>
<dbReference type="InterPro" id="IPR008803">
    <property type="entry name" value="RHD3/Sey1"/>
</dbReference>
<dbReference type="PANTHER" id="PTHR45923:SF2">
    <property type="entry name" value="PROTEIN SEY1"/>
    <property type="match status" value="1"/>
</dbReference>
<dbReference type="STRING" id="436010.A0A166AE38"/>
<feature type="domain" description="Sey1/RHD3-like three-helix bundle" evidence="2">
    <location>
        <begin position="248"/>
        <end position="562"/>
    </location>
</feature>
<evidence type="ECO:0000256" key="1">
    <source>
        <dbReference type="SAM" id="Phobius"/>
    </source>
</evidence>
<dbReference type="PANTHER" id="PTHR45923">
    <property type="entry name" value="PROTEIN SEY1"/>
    <property type="match status" value="1"/>
</dbReference>
<keyword evidence="1" id="KW-0472">Membrane</keyword>
<accession>A0A166AE38</accession>
<dbReference type="GO" id="GO:0016320">
    <property type="term" value="P:endoplasmic reticulum membrane fusion"/>
    <property type="evidence" value="ECO:0007669"/>
    <property type="project" value="TreeGrafter"/>
</dbReference>
<organism evidence="3 4">
    <name type="scientific">Athelia psychrophila</name>
    <dbReference type="NCBI Taxonomy" id="1759441"/>
    <lineage>
        <taxon>Eukaryota</taxon>
        <taxon>Fungi</taxon>
        <taxon>Dikarya</taxon>
        <taxon>Basidiomycota</taxon>
        <taxon>Agaricomycotina</taxon>
        <taxon>Agaricomycetes</taxon>
        <taxon>Agaricomycetidae</taxon>
        <taxon>Atheliales</taxon>
        <taxon>Atheliaceae</taxon>
        <taxon>Athelia</taxon>
    </lineage>
</organism>
<evidence type="ECO:0000259" key="2">
    <source>
        <dbReference type="Pfam" id="PF20428"/>
    </source>
</evidence>
<keyword evidence="1" id="KW-0812">Transmembrane</keyword>
<reference evidence="3 4" key="1">
    <citation type="journal article" date="2016" name="Mol. Biol. Evol.">
        <title>Comparative Genomics of Early-Diverging Mushroom-Forming Fungi Provides Insights into the Origins of Lignocellulose Decay Capabilities.</title>
        <authorList>
            <person name="Nagy L.G."/>
            <person name="Riley R."/>
            <person name="Tritt A."/>
            <person name="Adam C."/>
            <person name="Daum C."/>
            <person name="Floudas D."/>
            <person name="Sun H."/>
            <person name="Yadav J.S."/>
            <person name="Pangilinan J."/>
            <person name="Larsson K.H."/>
            <person name="Matsuura K."/>
            <person name="Barry K."/>
            <person name="Labutti K."/>
            <person name="Kuo R."/>
            <person name="Ohm R.A."/>
            <person name="Bhattacharya S.S."/>
            <person name="Shirouzu T."/>
            <person name="Yoshinaga Y."/>
            <person name="Martin F.M."/>
            <person name="Grigoriev I.V."/>
            <person name="Hibbett D.S."/>
        </authorList>
    </citation>
    <scope>NUCLEOTIDE SEQUENCE [LARGE SCALE GENOMIC DNA]</scope>
    <source>
        <strain evidence="3 4">CBS 109695</strain>
    </source>
</reference>
<dbReference type="GO" id="GO:0005783">
    <property type="term" value="C:endoplasmic reticulum"/>
    <property type="evidence" value="ECO:0007669"/>
    <property type="project" value="TreeGrafter"/>
</dbReference>
<dbReference type="Pfam" id="PF20428">
    <property type="entry name" value="Sey1_3HB"/>
    <property type="match status" value="1"/>
</dbReference>
<evidence type="ECO:0000313" key="3">
    <source>
        <dbReference type="EMBL" id="KZP11513.1"/>
    </source>
</evidence>
<evidence type="ECO:0000313" key="4">
    <source>
        <dbReference type="Proteomes" id="UP000076532"/>
    </source>
</evidence>
<gene>
    <name evidence="3" type="ORF">FIBSPDRAFT_800236</name>
</gene>
<feature type="transmembrane region" description="Helical" evidence="1">
    <location>
        <begin position="542"/>
        <end position="562"/>
    </location>
</feature>